<dbReference type="InterPro" id="IPR000719">
    <property type="entry name" value="Prot_kinase_dom"/>
</dbReference>
<protein>
    <recommendedName>
        <fullName evidence="1">Protein kinase domain-containing protein</fullName>
    </recommendedName>
</protein>
<dbReference type="AlphaFoldDB" id="A0A9W8VAV0"/>
<dbReference type="InterPro" id="IPR011009">
    <property type="entry name" value="Kinase-like_dom_sf"/>
</dbReference>
<gene>
    <name evidence="2" type="ORF">NW762_013045</name>
</gene>
<feature type="domain" description="Protein kinase" evidence="1">
    <location>
        <begin position="150"/>
        <end position="351"/>
    </location>
</feature>
<dbReference type="OrthoDB" id="4062651at2759"/>
<dbReference type="PROSITE" id="PS50011">
    <property type="entry name" value="PROTEIN_KINASE_DOM"/>
    <property type="match status" value="1"/>
</dbReference>
<organism evidence="2 3">
    <name type="scientific">Fusarium torreyae</name>
    <dbReference type="NCBI Taxonomy" id="1237075"/>
    <lineage>
        <taxon>Eukaryota</taxon>
        <taxon>Fungi</taxon>
        <taxon>Dikarya</taxon>
        <taxon>Ascomycota</taxon>
        <taxon>Pezizomycotina</taxon>
        <taxon>Sordariomycetes</taxon>
        <taxon>Hypocreomycetidae</taxon>
        <taxon>Hypocreales</taxon>
        <taxon>Nectriaceae</taxon>
        <taxon>Fusarium</taxon>
    </lineage>
</organism>
<keyword evidence="3" id="KW-1185">Reference proteome</keyword>
<evidence type="ECO:0000313" key="2">
    <source>
        <dbReference type="EMBL" id="KAJ4247836.1"/>
    </source>
</evidence>
<sequence>MDREGASNLFELLEMNVGDANSADISFMFNHKTMVLSLFASSPPQPGQDQQETNLEDLLIGLLNKVIVTDDDDDYDRIIDQVSDLILDVGKASFQEIAPVLAEQDLDRNRDLHSHLYKEIFNYRLQTVNGKPLVFPISPDEAVSVPPRAPEPSEEIKLGLVAELPKYTTKEIIVQEVYTSGSIMACKVCAGSKTMVCKADRAGLANPKLEKELKDMENISRAIWQKTLRVPGLLAYVTHIETGDIIGILRDWIPNSSLGEDLWDISISAVPVETRRTWGSQIQETIEELHKIGVIWGNVNPSNVVIDQDEDAWLVGFGGGWTNDFVDKEKAGTKAGDTQGLSNIFKYLELE</sequence>
<dbReference type="Gene3D" id="1.10.510.10">
    <property type="entry name" value="Transferase(Phosphotransferase) domain 1"/>
    <property type="match status" value="1"/>
</dbReference>
<dbReference type="GO" id="GO:0004672">
    <property type="term" value="F:protein kinase activity"/>
    <property type="evidence" value="ECO:0007669"/>
    <property type="project" value="InterPro"/>
</dbReference>
<dbReference type="Proteomes" id="UP001152049">
    <property type="component" value="Unassembled WGS sequence"/>
</dbReference>
<evidence type="ECO:0000313" key="3">
    <source>
        <dbReference type="Proteomes" id="UP001152049"/>
    </source>
</evidence>
<dbReference type="GO" id="GO:0005524">
    <property type="term" value="F:ATP binding"/>
    <property type="evidence" value="ECO:0007669"/>
    <property type="project" value="InterPro"/>
</dbReference>
<dbReference type="EMBL" id="JAOQAZ010000038">
    <property type="protein sequence ID" value="KAJ4247836.1"/>
    <property type="molecule type" value="Genomic_DNA"/>
</dbReference>
<accession>A0A9W8VAV0</accession>
<proteinExistence type="predicted"/>
<dbReference type="SUPFAM" id="SSF56112">
    <property type="entry name" value="Protein kinase-like (PK-like)"/>
    <property type="match status" value="1"/>
</dbReference>
<name>A0A9W8VAV0_9HYPO</name>
<reference evidence="2" key="1">
    <citation type="submission" date="2022-09" db="EMBL/GenBank/DDBJ databases">
        <title>Fusarium specimens isolated from Avocado Roots.</title>
        <authorList>
            <person name="Stajich J."/>
            <person name="Roper C."/>
            <person name="Heimlech-Rivalta G."/>
        </authorList>
    </citation>
    <scope>NUCLEOTIDE SEQUENCE</scope>
    <source>
        <strain evidence="2">CF00136</strain>
    </source>
</reference>
<evidence type="ECO:0000259" key="1">
    <source>
        <dbReference type="PROSITE" id="PS50011"/>
    </source>
</evidence>
<comment type="caution">
    <text evidence="2">The sequence shown here is derived from an EMBL/GenBank/DDBJ whole genome shotgun (WGS) entry which is preliminary data.</text>
</comment>